<accession>A0ABX2G813</accession>
<keyword evidence="5" id="KW-1185">Reference proteome</keyword>
<dbReference type="PANTHER" id="PTHR11851">
    <property type="entry name" value="METALLOPROTEASE"/>
    <property type="match status" value="1"/>
</dbReference>
<keyword evidence="4" id="KW-0378">Hydrolase</keyword>
<dbReference type="SUPFAM" id="SSF63411">
    <property type="entry name" value="LuxS/MPP-like metallohydrolase"/>
    <property type="match status" value="2"/>
</dbReference>
<keyword evidence="4" id="KW-0645">Protease</keyword>
<proteinExistence type="predicted"/>
<protein>
    <submittedName>
        <fullName evidence="4">Zinc protease</fullName>
        <ecNumber evidence="4">3.4.24.-</ecNumber>
    </submittedName>
</protein>
<feature type="region of interest" description="Disordered" evidence="1">
    <location>
        <begin position="33"/>
        <end position="55"/>
    </location>
</feature>
<evidence type="ECO:0000259" key="2">
    <source>
        <dbReference type="Pfam" id="PF00675"/>
    </source>
</evidence>
<comment type="caution">
    <text evidence="4">The sequence shown here is derived from an EMBL/GenBank/DDBJ whole genome shotgun (WGS) entry which is preliminary data.</text>
</comment>
<feature type="domain" description="Peptidase M16 C-terminal" evidence="3">
    <location>
        <begin position="235"/>
        <end position="413"/>
    </location>
</feature>
<organism evidence="4 5">
    <name type="scientific">Sphaerotilus uruguayifluvii</name>
    <dbReference type="NCBI Taxonomy" id="2735897"/>
    <lineage>
        <taxon>Bacteria</taxon>
        <taxon>Pseudomonadati</taxon>
        <taxon>Pseudomonadota</taxon>
        <taxon>Betaproteobacteria</taxon>
        <taxon>Burkholderiales</taxon>
        <taxon>Sphaerotilaceae</taxon>
        <taxon>Sphaerotilus</taxon>
    </lineage>
</organism>
<name>A0ABX2G813_9BURK</name>
<dbReference type="InterPro" id="IPR011249">
    <property type="entry name" value="Metalloenz_LuxS/M16"/>
</dbReference>
<evidence type="ECO:0000313" key="4">
    <source>
        <dbReference type="EMBL" id="NRT58473.1"/>
    </source>
</evidence>
<dbReference type="Proteomes" id="UP001516061">
    <property type="component" value="Unassembled WGS sequence"/>
</dbReference>
<evidence type="ECO:0000256" key="1">
    <source>
        <dbReference type="SAM" id="MobiDB-lite"/>
    </source>
</evidence>
<dbReference type="Pfam" id="PF00675">
    <property type="entry name" value="Peptidase_M16"/>
    <property type="match status" value="1"/>
</dbReference>
<feature type="domain" description="Peptidase M16 N-terminal" evidence="2">
    <location>
        <begin position="87"/>
        <end position="192"/>
    </location>
</feature>
<dbReference type="Gene3D" id="3.30.830.10">
    <property type="entry name" value="Metalloenzyme, LuxS/M16 peptidase-like"/>
    <property type="match status" value="2"/>
</dbReference>
<evidence type="ECO:0000259" key="3">
    <source>
        <dbReference type="Pfam" id="PF05193"/>
    </source>
</evidence>
<evidence type="ECO:0000313" key="5">
    <source>
        <dbReference type="Proteomes" id="UP001516061"/>
    </source>
</evidence>
<sequence length="511" mass="54097">MRRRDLMRSVMQGGLGFGLAGAALSGCAGPALSSASGVPRAGPPRGSSLAVPGLPEPGPMAPVHVPDVVRLRLGGGAPELIVATQDELPLVSVSMRVRCGSAADPPGRAGCAMLLSQMLARGAMRQGQPVDGATLARQAEALGGSIATGVHDSGIWVDMTVMTPRLPEALALLVDLVRRPLLGAQELQQVRAQAIDGLGLRLQDPALLATLVARRSAWGRSLHGLVTTPESLQAVRREDLAAMHRRWFRPDRLAIVLAGDIDPARARALMRPLLEGWRAGEPATYEMPSAAPQPVLPATLLIDLPWAAQSSVVVSAPFVALDAPDRRVAQMAAAVVGGGYSARLNQAVRVRRGLSYGADGRIEQQRAGGLFFAETRVEHRHAAEAVLLMREQMLSPGREPPDEAELQARRAALVGSFARRLDTTEGLATQLGELWAQGVALDEPARFAGELAGVDGLQVLEFVRRRWPAAALRTVVVGRLEGAGESLQGLDAQSLRLDATTLALDSPMLRR</sequence>
<dbReference type="GO" id="GO:0008233">
    <property type="term" value="F:peptidase activity"/>
    <property type="evidence" value="ECO:0007669"/>
    <property type="project" value="UniProtKB-KW"/>
</dbReference>
<reference evidence="4 5" key="1">
    <citation type="submission" date="2020-05" db="EMBL/GenBank/DDBJ databases">
        <title>Genomic Encyclopedia of Type Strains, Phase IV (KMG-V): Genome sequencing to study the core and pangenomes of soil and plant-associated prokaryotes.</title>
        <authorList>
            <person name="Whitman W."/>
        </authorList>
    </citation>
    <scope>NUCLEOTIDE SEQUENCE [LARGE SCALE GENOMIC DNA]</scope>
    <source>
        <strain evidence="4 5">C29</strain>
    </source>
</reference>
<dbReference type="PANTHER" id="PTHR11851:SF224">
    <property type="entry name" value="PROCESSING PROTEASE"/>
    <property type="match status" value="1"/>
</dbReference>
<dbReference type="InterPro" id="IPR050361">
    <property type="entry name" value="MPP/UQCRC_Complex"/>
</dbReference>
<gene>
    <name evidence="4" type="ORF">HNQ01_004241</name>
</gene>
<dbReference type="PROSITE" id="PS51257">
    <property type="entry name" value="PROKAR_LIPOPROTEIN"/>
    <property type="match status" value="1"/>
</dbReference>
<dbReference type="InterPro" id="IPR011765">
    <property type="entry name" value="Pept_M16_N"/>
</dbReference>
<dbReference type="GO" id="GO:0006508">
    <property type="term" value="P:proteolysis"/>
    <property type="evidence" value="ECO:0007669"/>
    <property type="project" value="UniProtKB-KW"/>
</dbReference>
<dbReference type="InterPro" id="IPR007863">
    <property type="entry name" value="Peptidase_M16_C"/>
</dbReference>
<dbReference type="EC" id="3.4.24.-" evidence="4"/>
<dbReference type="Pfam" id="PF05193">
    <property type="entry name" value="Peptidase_M16_C"/>
    <property type="match status" value="1"/>
</dbReference>
<dbReference type="EMBL" id="JABSNM010000030">
    <property type="protein sequence ID" value="NRT58473.1"/>
    <property type="molecule type" value="Genomic_DNA"/>
</dbReference>
<dbReference type="RefSeq" id="WP_173807489.1">
    <property type="nucleotide sequence ID" value="NZ_JABSNM010000030.1"/>
</dbReference>